<dbReference type="PANTHER" id="PTHR43680:SF2">
    <property type="entry name" value="NITRATE REDUCTASE MOLYBDENUM COFACTOR ASSEMBLY CHAPERONE NARJ"/>
    <property type="match status" value="1"/>
</dbReference>
<dbReference type="AlphaFoldDB" id="A0A849KAN7"/>
<evidence type="ECO:0000313" key="3">
    <source>
        <dbReference type="EMBL" id="NNU43474.1"/>
    </source>
</evidence>
<dbReference type="RefSeq" id="WP_171558721.1">
    <property type="nucleotide sequence ID" value="NZ_JABFCS010000001.1"/>
</dbReference>
<dbReference type="InterPro" id="IPR020945">
    <property type="entry name" value="DMSO/NO3_reduct_chaperone"/>
</dbReference>
<protein>
    <submittedName>
        <fullName evidence="3">Nitrate reductase molybdenum cofactor assembly chaperone</fullName>
    </submittedName>
</protein>
<dbReference type="GO" id="GO:0042128">
    <property type="term" value="P:nitrate assimilation"/>
    <property type="evidence" value="ECO:0007669"/>
    <property type="project" value="UniProtKB-KW"/>
</dbReference>
<comment type="caution">
    <text evidence="3">The sequence shown here is derived from an EMBL/GenBank/DDBJ whole genome shotgun (WGS) entry which is preliminary data.</text>
</comment>
<reference evidence="3 4" key="1">
    <citation type="submission" date="2020-05" db="EMBL/GenBank/DDBJ databases">
        <authorList>
            <person name="Khan S.A."/>
            <person name="Jeon C.O."/>
            <person name="Chun B.H."/>
        </authorList>
    </citation>
    <scope>NUCLEOTIDE SEQUENCE [LARGE SCALE GENOMIC DNA]</scope>
    <source>
        <strain evidence="3 4">B156</strain>
    </source>
</reference>
<feature type="region of interest" description="Disordered" evidence="2">
    <location>
        <begin position="196"/>
        <end position="228"/>
    </location>
</feature>
<dbReference type="EMBL" id="JABFCS010000001">
    <property type="protein sequence ID" value="NNU43474.1"/>
    <property type="molecule type" value="Genomic_DNA"/>
</dbReference>
<name>A0A849KAN7_9BURK</name>
<keyword evidence="4" id="KW-1185">Reference proteome</keyword>
<dbReference type="Gene3D" id="1.10.3480.10">
    <property type="entry name" value="TorD-like"/>
    <property type="match status" value="1"/>
</dbReference>
<evidence type="ECO:0000256" key="2">
    <source>
        <dbReference type="SAM" id="MobiDB-lite"/>
    </source>
</evidence>
<dbReference type="GO" id="GO:0016530">
    <property type="term" value="F:metallochaperone activity"/>
    <property type="evidence" value="ECO:0007669"/>
    <property type="project" value="TreeGrafter"/>
</dbReference>
<reference evidence="3 4" key="2">
    <citation type="submission" date="2020-06" db="EMBL/GenBank/DDBJ databases">
        <title>Ramlibacter rhizophilus sp. nov., isolated from rhizosphere soil of national flower Mugunghwa from South Korea.</title>
        <authorList>
            <person name="Zheng-Fei Y."/>
            <person name="Huan T."/>
        </authorList>
    </citation>
    <scope>NUCLEOTIDE SEQUENCE [LARGE SCALE GENOMIC DNA]</scope>
    <source>
        <strain evidence="3 4">B156</strain>
    </source>
</reference>
<accession>A0A849KAN7</accession>
<keyword evidence="1" id="KW-0534">Nitrate assimilation</keyword>
<proteinExistence type="predicted"/>
<dbReference type="InterPro" id="IPR036411">
    <property type="entry name" value="TorD-like_sf"/>
</dbReference>
<dbReference type="NCBIfam" id="TIGR00684">
    <property type="entry name" value="narJ"/>
    <property type="match status" value="1"/>
</dbReference>
<gene>
    <name evidence="3" type="primary">narJ</name>
    <name evidence="3" type="ORF">HK415_10355</name>
</gene>
<feature type="compositionally biased region" description="Low complexity" evidence="2">
    <location>
        <begin position="203"/>
        <end position="216"/>
    </location>
</feature>
<organism evidence="3 4">
    <name type="scientific">Ramlibacter montanisoli</name>
    <dbReference type="NCBI Taxonomy" id="2732512"/>
    <lineage>
        <taxon>Bacteria</taxon>
        <taxon>Pseudomonadati</taxon>
        <taxon>Pseudomonadota</taxon>
        <taxon>Betaproteobacteria</taxon>
        <taxon>Burkholderiales</taxon>
        <taxon>Comamonadaceae</taxon>
        <taxon>Ramlibacter</taxon>
    </lineage>
</organism>
<dbReference type="InterPro" id="IPR003765">
    <property type="entry name" value="NO3_reductase_chaperone_NarJ"/>
</dbReference>
<dbReference type="GO" id="GO:0051131">
    <property type="term" value="P:chaperone-mediated protein complex assembly"/>
    <property type="evidence" value="ECO:0007669"/>
    <property type="project" value="InterPro"/>
</dbReference>
<dbReference type="Proteomes" id="UP000552954">
    <property type="component" value="Unassembled WGS sequence"/>
</dbReference>
<sequence>MNKNTKISHTLRALALLLSYPDQKVRDLLPALATAIDEERALSTERCSEIRSLASEMAVADPIAVESRYVELFDRGRSTSLHLFEHVHGDSRDRGPAMIDLVKHYEAAGLFFDGKELPDHLCVVLEFASTQPPAQAKEFLGEMAHILQALFSALRQRESGYASLVAAVLELAGQKVEAVPVTPDEALDASWAEPEAFGGCSTQGQAAPGQPQPIQIVRRPAATQGARS</sequence>
<evidence type="ECO:0000256" key="1">
    <source>
        <dbReference type="ARBA" id="ARBA00023063"/>
    </source>
</evidence>
<evidence type="ECO:0000313" key="4">
    <source>
        <dbReference type="Proteomes" id="UP000552954"/>
    </source>
</evidence>
<dbReference type="GO" id="GO:0051082">
    <property type="term" value="F:unfolded protein binding"/>
    <property type="evidence" value="ECO:0007669"/>
    <property type="project" value="InterPro"/>
</dbReference>
<dbReference type="SUPFAM" id="SSF89155">
    <property type="entry name" value="TorD-like"/>
    <property type="match status" value="1"/>
</dbReference>
<dbReference type="PANTHER" id="PTHR43680">
    <property type="entry name" value="NITRATE REDUCTASE MOLYBDENUM COFACTOR ASSEMBLY CHAPERONE"/>
    <property type="match status" value="1"/>
</dbReference>
<dbReference type="Pfam" id="PF02613">
    <property type="entry name" value="Nitrate_red_del"/>
    <property type="match status" value="1"/>
</dbReference>